<dbReference type="PROSITE" id="PS50894">
    <property type="entry name" value="HPT"/>
    <property type="match status" value="1"/>
</dbReference>
<protein>
    <recommendedName>
        <fullName evidence="3">HPt domain-containing protein</fullName>
    </recommendedName>
</protein>
<evidence type="ECO:0000256" key="2">
    <source>
        <dbReference type="PROSITE-ProRule" id="PRU00110"/>
    </source>
</evidence>
<proteinExistence type="predicted"/>
<dbReference type="EMBL" id="LECT01000041">
    <property type="protein sequence ID" value="KLU03088.1"/>
    <property type="molecule type" value="Genomic_DNA"/>
</dbReference>
<sequence length="678" mass="74624">MRSLPPRSILLMPSSDRIDVPTAPPSALGYYRLNEMGRMIEASETLLRILAIDSINDLLAKGNDSTKSPRQVAPWHSPSSRSGRMFREYFDRNLPITQCQSKVRVAGQTRWFVETLIPIRNGTGHLEQWLGTVHDVTASQSQSEAMLASAKATAAAREVQLIELCDQVRWSLGRVRESIRSSDSACMTSALCDTIEHLVDLESETDSTLDAGEVGEPGKQDARERRQGFRLCELVEDLAESVASEIHRAGRRITVQIDHGLPPVVRGNLQTIHCVLANLLHHAASQTDWGDVKIVVAKNNCRAVFAIRMAGHPWTPEETLAERFDPEHFPSEWKIASRYAQRLRSGLTPRFLPSGCLEVSFETSLVEDTDLQSDQHPETVLGEHTRVLIVTAHTATRDALTEILAGWKIASSNCDELDVALQRIRINEKMGQKFDAILIDEAIFATRQSLSKETLELLATSANIRIQSRGTKCQSSFQQRLRTPDWVWTVSEPIRQSCLRSAMIGAIHSDDPSSSNSCEQCHSLHLHDIVVKETSIAKIGGLSTANALEGGESTPESNAELLETSMLLSLEALQAECGGDAALSAVVMEVMCASMPKRIDEIHSAVQRGDMESVQRLAHQMSGAAKDHSLTAVADLTTELKAHAISRDTQRVNACVDALAGRVTQTIDLMQSLLEESS</sequence>
<comment type="caution">
    <text evidence="4">The sequence shown here is derived from an EMBL/GenBank/DDBJ whole genome shotgun (WGS) entry which is preliminary data.</text>
</comment>
<dbReference type="SUPFAM" id="SSF47226">
    <property type="entry name" value="Histidine-containing phosphotransfer domain, HPT domain"/>
    <property type="match status" value="1"/>
</dbReference>
<keyword evidence="1 2" id="KW-0597">Phosphoprotein</keyword>
<dbReference type="GO" id="GO:0005886">
    <property type="term" value="C:plasma membrane"/>
    <property type="evidence" value="ECO:0007669"/>
    <property type="project" value="UniProtKB-SubCell"/>
</dbReference>
<dbReference type="InterPro" id="IPR036890">
    <property type="entry name" value="HATPase_C_sf"/>
</dbReference>
<dbReference type="Gene3D" id="3.30.565.10">
    <property type="entry name" value="Histidine kinase-like ATPase, C-terminal domain"/>
    <property type="match status" value="1"/>
</dbReference>
<evidence type="ECO:0000313" key="4">
    <source>
        <dbReference type="EMBL" id="KLU03088.1"/>
    </source>
</evidence>
<evidence type="ECO:0000256" key="1">
    <source>
        <dbReference type="ARBA" id="ARBA00022553"/>
    </source>
</evidence>
<dbReference type="Proteomes" id="UP000036367">
    <property type="component" value="Unassembled WGS sequence"/>
</dbReference>
<dbReference type="PATRIC" id="fig|595434.4.peg.4609"/>
<evidence type="ECO:0000259" key="3">
    <source>
        <dbReference type="PROSITE" id="PS50894"/>
    </source>
</evidence>
<dbReference type="STRING" id="595434.RISK_004854"/>
<dbReference type="AlphaFoldDB" id="A0A0J1B978"/>
<dbReference type="SUPFAM" id="SSF55874">
    <property type="entry name" value="ATPase domain of HSP90 chaperone/DNA topoisomerase II/histidine kinase"/>
    <property type="match status" value="1"/>
</dbReference>
<dbReference type="InterPro" id="IPR035965">
    <property type="entry name" value="PAS-like_dom_sf"/>
</dbReference>
<dbReference type="Gene3D" id="1.20.120.160">
    <property type="entry name" value="HPT domain"/>
    <property type="match status" value="1"/>
</dbReference>
<dbReference type="InterPro" id="IPR008207">
    <property type="entry name" value="Sig_transdc_His_kin_Hpt_dom"/>
</dbReference>
<evidence type="ECO:0000313" key="5">
    <source>
        <dbReference type="Proteomes" id="UP000036367"/>
    </source>
</evidence>
<dbReference type="Pfam" id="PF01627">
    <property type="entry name" value="Hpt"/>
    <property type="match status" value="1"/>
</dbReference>
<reference evidence="4" key="1">
    <citation type="submission" date="2015-05" db="EMBL/GenBank/DDBJ databases">
        <title>Permanent draft genome of Rhodopirellula islandicus K833.</title>
        <authorList>
            <person name="Kizina J."/>
            <person name="Richter M."/>
            <person name="Glockner F.O."/>
            <person name="Harder J."/>
        </authorList>
    </citation>
    <scope>NUCLEOTIDE SEQUENCE [LARGE SCALE GENOMIC DNA]</scope>
    <source>
        <strain evidence="4">K833</strain>
    </source>
</reference>
<organism evidence="4 5">
    <name type="scientific">Rhodopirellula islandica</name>
    <dbReference type="NCBI Taxonomy" id="595434"/>
    <lineage>
        <taxon>Bacteria</taxon>
        <taxon>Pseudomonadati</taxon>
        <taxon>Planctomycetota</taxon>
        <taxon>Planctomycetia</taxon>
        <taxon>Pirellulales</taxon>
        <taxon>Pirellulaceae</taxon>
        <taxon>Rhodopirellula</taxon>
    </lineage>
</organism>
<dbReference type="GO" id="GO:0005524">
    <property type="term" value="F:ATP binding"/>
    <property type="evidence" value="ECO:0007669"/>
    <property type="project" value="UniProtKB-KW"/>
</dbReference>
<name>A0A0J1B978_RHOIS</name>
<feature type="modified residue" description="Phosphohistidine" evidence="2">
    <location>
        <position position="619"/>
    </location>
</feature>
<dbReference type="InterPro" id="IPR036641">
    <property type="entry name" value="HPT_dom_sf"/>
</dbReference>
<dbReference type="GO" id="GO:0000160">
    <property type="term" value="P:phosphorelay signal transduction system"/>
    <property type="evidence" value="ECO:0007669"/>
    <property type="project" value="InterPro"/>
</dbReference>
<feature type="domain" description="HPt" evidence="3">
    <location>
        <begin position="580"/>
        <end position="677"/>
    </location>
</feature>
<dbReference type="PANTHER" id="PTHR45339:SF5">
    <property type="entry name" value="HISTIDINE KINASE"/>
    <property type="match status" value="1"/>
</dbReference>
<dbReference type="GO" id="GO:0004672">
    <property type="term" value="F:protein kinase activity"/>
    <property type="evidence" value="ECO:0007669"/>
    <property type="project" value="UniProtKB-ARBA"/>
</dbReference>
<dbReference type="Gene3D" id="3.30.450.20">
    <property type="entry name" value="PAS domain"/>
    <property type="match status" value="1"/>
</dbReference>
<dbReference type="PANTHER" id="PTHR45339">
    <property type="entry name" value="HYBRID SIGNAL TRANSDUCTION HISTIDINE KINASE J"/>
    <property type="match status" value="1"/>
</dbReference>
<gene>
    <name evidence="4" type="ORF">RISK_004854</name>
</gene>
<dbReference type="SUPFAM" id="SSF55785">
    <property type="entry name" value="PYP-like sensor domain (PAS domain)"/>
    <property type="match status" value="1"/>
</dbReference>
<keyword evidence="5" id="KW-1185">Reference proteome</keyword>
<accession>A0A0J1B978</accession>